<dbReference type="AlphaFoldDB" id="A0A096B7B3"/>
<dbReference type="GO" id="GO:0043190">
    <property type="term" value="C:ATP-binding cassette (ABC) transporter complex"/>
    <property type="evidence" value="ECO:0007669"/>
    <property type="project" value="TreeGrafter"/>
</dbReference>
<protein>
    <recommendedName>
        <fullName evidence="4">Cobalt transport protein</fullName>
    </recommendedName>
</protein>
<comment type="caution">
    <text evidence="2">The sequence shown here is derived from an EMBL/GenBank/DDBJ whole genome shotgun (WGS) entry which is preliminary data.</text>
</comment>
<dbReference type="PATRIC" id="fig|742738.3.peg.2453"/>
<evidence type="ECO:0008006" key="4">
    <source>
        <dbReference type="Google" id="ProtNLM"/>
    </source>
</evidence>
<evidence type="ECO:0000313" key="3">
    <source>
        <dbReference type="Proteomes" id="UP000029585"/>
    </source>
</evidence>
<dbReference type="EMBL" id="ADLO01000073">
    <property type="protein sequence ID" value="KGF54940.1"/>
    <property type="molecule type" value="Genomic_DNA"/>
</dbReference>
<sequence>MGTDRYAYQSRLRRISPMPKLLLTGSALVLCLLCDSVTVGLVTLLGMWGLVTALGGLSPRVFLRFLCIPMAFLAVGCVTILINSYPQGAPVLLAVPVGERLWGFDGAALLRAGRLFCKALGRWEPCTSWR</sequence>
<gene>
    <name evidence="2" type="ORF">HMPREF9460_02387</name>
</gene>
<accession>A0A096B7B3</accession>
<reference evidence="2 3" key="1">
    <citation type="submission" date="2011-08" db="EMBL/GenBank/DDBJ databases">
        <title>The Genome Sequence of Clostridium orbiscindens 1_3_50AFAA.</title>
        <authorList>
            <consortium name="The Broad Institute Genome Sequencing Platform"/>
            <person name="Earl A."/>
            <person name="Ward D."/>
            <person name="Feldgarden M."/>
            <person name="Gevers D."/>
            <person name="Daigneault M."/>
            <person name="Strauss J."/>
            <person name="Allen-Vercoe E."/>
            <person name="Young S.K."/>
            <person name="Zeng Q."/>
            <person name="Gargeya S."/>
            <person name="Fitzgerald M."/>
            <person name="Haas B."/>
            <person name="Abouelleil A."/>
            <person name="Alvarado L."/>
            <person name="Arachchi H.M."/>
            <person name="Berlin A."/>
            <person name="Brown A."/>
            <person name="Chapman S.B."/>
            <person name="Chen Z."/>
            <person name="Dunbar C."/>
            <person name="Freedman E."/>
            <person name="Gearin G."/>
            <person name="Gellesch M."/>
            <person name="Goldberg J."/>
            <person name="Griggs A."/>
            <person name="Gujja S."/>
            <person name="Heiman D."/>
            <person name="Howarth C."/>
            <person name="Larson L."/>
            <person name="Lui A."/>
            <person name="MacDonald P.J.P."/>
            <person name="Montmayeur A."/>
            <person name="Murphy C."/>
            <person name="Neiman D."/>
            <person name="Pearson M."/>
            <person name="Priest M."/>
            <person name="Roberts A."/>
            <person name="Saif S."/>
            <person name="Shea T."/>
            <person name="Shenoy N."/>
            <person name="Sisk P."/>
            <person name="Stolte C."/>
            <person name="Sykes S."/>
            <person name="Wortman J."/>
            <person name="Nusbaum C."/>
            <person name="Birren B."/>
        </authorList>
    </citation>
    <scope>NUCLEOTIDE SEQUENCE [LARGE SCALE GENOMIC DNA]</scope>
    <source>
        <strain evidence="2 3">1_3_50AFAA</strain>
    </source>
</reference>
<dbReference type="PANTHER" id="PTHR43723:SF1">
    <property type="entry name" value="COBALT TRANSPORT PROTEIN CBIQ"/>
    <property type="match status" value="1"/>
</dbReference>
<feature type="transmembrane region" description="Helical" evidence="1">
    <location>
        <begin position="21"/>
        <end position="49"/>
    </location>
</feature>
<dbReference type="eggNOG" id="COG0619">
    <property type="taxonomic scope" value="Bacteria"/>
</dbReference>
<keyword evidence="3" id="KW-1185">Reference proteome</keyword>
<dbReference type="PANTHER" id="PTHR43723">
    <property type="entry name" value="COBALT TRANSPORT PROTEIN CBIQ"/>
    <property type="match status" value="1"/>
</dbReference>
<keyword evidence="1" id="KW-0812">Transmembrane</keyword>
<dbReference type="RefSeq" id="WP_242848627.1">
    <property type="nucleotide sequence ID" value="NZ_KN174163.1"/>
</dbReference>
<evidence type="ECO:0000256" key="1">
    <source>
        <dbReference type="SAM" id="Phobius"/>
    </source>
</evidence>
<keyword evidence="1" id="KW-0472">Membrane</keyword>
<keyword evidence="1" id="KW-1133">Transmembrane helix</keyword>
<evidence type="ECO:0000313" key="2">
    <source>
        <dbReference type="EMBL" id="KGF54940.1"/>
    </source>
</evidence>
<feature type="transmembrane region" description="Helical" evidence="1">
    <location>
        <begin position="61"/>
        <end position="82"/>
    </location>
</feature>
<organism evidence="2 3">
    <name type="scientific">Flavonifractor plautii 1_3_50AFAA</name>
    <dbReference type="NCBI Taxonomy" id="742738"/>
    <lineage>
        <taxon>Bacteria</taxon>
        <taxon>Bacillati</taxon>
        <taxon>Bacillota</taxon>
        <taxon>Clostridia</taxon>
        <taxon>Eubacteriales</taxon>
        <taxon>Oscillospiraceae</taxon>
        <taxon>Flavonifractor</taxon>
    </lineage>
</organism>
<name>A0A096B7B3_FLAPL</name>
<dbReference type="InterPro" id="IPR052770">
    <property type="entry name" value="Cobalt_transport_CbiQ"/>
</dbReference>
<dbReference type="GO" id="GO:0006824">
    <property type="term" value="P:cobalt ion transport"/>
    <property type="evidence" value="ECO:0007669"/>
    <property type="project" value="TreeGrafter"/>
</dbReference>
<proteinExistence type="predicted"/>
<dbReference type="Proteomes" id="UP000029585">
    <property type="component" value="Unassembled WGS sequence"/>
</dbReference>
<dbReference type="HOGENOM" id="CLU_1934391_0_0_9"/>